<evidence type="ECO:0000256" key="9">
    <source>
        <dbReference type="ARBA" id="ARBA00023125"/>
    </source>
</evidence>
<comment type="cofactor">
    <cofactor evidence="2 11">
        <name>Mg(2+)</name>
        <dbReference type="ChEBI" id="CHEBI:18420"/>
    </cofactor>
</comment>
<evidence type="ECO:0000259" key="12">
    <source>
        <dbReference type="Pfam" id="PF04406"/>
    </source>
</evidence>
<dbReference type="PANTHER" id="PTHR10848">
    <property type="entry name" value="MEIOTIC RECOMBINATION PROTEIN SPO11"/>
    <property type="match status" value="1"/>
</dbReference>
<comment type="catalytic activity">
    <reaction evidence="1 11">
        <text>ATP-dependent breakage, passage and rejoining of double-stranded DNA.</text>
        <dbReference type="EC" id="5.6.2.2"/>
    </reaction>
</comment>
<evidence type="ECO:0000256" key="1">
    <source>
        <dbReference type="ARBA" id="ARBA00000185"/>
    </source>
</evidence>
<feature type="domain" description="Topoisomerase 6 subunit A/Spo11 TOPRIM" evidence="14">
    <location>
        <begin position="192"/>
        <end position="361"/>
    </location>
</feature>
<dbReference type="PRINTS" id="PR01552">
    <property type="entry name" value="TPISMRASE6A"/>
</dbReference>
<evidence type="ECO:0000259" key="13">
    <source>
        <dbReference type="Pfam" id="PF20768"/>
    </source>
</evidence>
<evidence type="ECO:0000256" key="6">
    <source>
        <dbReference type="ARBA" id="ARBA00022840"/>
    </source>
</evidence>
<dbReference type="Gene3D" id="1.10.10.10">
    <property type="entry name" value="Winged helix-like DNA-binding domain superfamily/Winged helix DNA-binding domain"/>
    <property type="match status" value="1"/>
</dbReference>
<dbReference type="EC" id="5.6.2.2" evidence="11"/>
<gene>
    <name evidence="11 15" type="primary">top6A</name>
    <name evidence="15" type="ORF">NSJP_3352</name>
</gene>
<evidence type="ECO:0000256" key="7">
    <source>
        <dbReference type="ARBA" id="ARBA00022842"/>
    </source>
</evidence>
<reference evidence="15 16" key="1">
    <citation type="submission" date="2017-03" db="EMBL/GenBank/DDBJ databases">
        <authorList>
            <person name="Afonso C.L."/>
            <person name="Miller P.J."/>
            <person name="Scott M.A."/>
            <person name="Spackman E."/>
            <person name="Goraichik I."/>
            <person name="Dimitrov K.M."/>
            <person name="Suarez D.L."/>
            <person name="Swayne D.E."/>
        </authorList>
    </citation>
    <scope>NUCLEOTIDE SEQUENCE [LARGE SCALE GENOMIC DNA]</scope>
    <source>
        <strain evidence="15">Genome sequencing of Nitrospira japonica strain NJ11</strain>
    </source>
</reference>
<evidence type="ECO:0000256" key="11">
    <source>
        <dbReference type="HAMAP-Rule" id="MF_00132"/>
    </source>
</evidence>
<dbReference type="PROSITE" id="PS52041">
    <property type="entry name" value="TOPO_IIB"/>
    <property type="match status" value="1"/>
</dbReference>
<dbReference type="SUPFAM" id="SSF56726">
    <property type="entry name" value="DNA topoisomerase IV, alpha subunit"/>
    <property type="match status" value="1"/>
</dbReference>
<dbReference type="GO" id="GO:0003918">
    <property type="term" value="F:DNA topoisomerase type II (double strand cut, ATP-hydrolyzing) activity"/>
    <property type="evidence" value="ECO:0007669"/>
    <property type="project" value="UniProtKB-UniRule"/>
</dbReference>
<proteinExistence type="inferred from homology"/>
<dbReference type="CDD" id="cd00223">
    <property type="entry name" value="TOPRIM_TopoIIB_SPO"/>
    <property type="match status" value="1"/>
</dbReference>
<dbReference type="GO" id="GO:0005524">
    <property type="term" value="F:ATP binding"/>
    <property type="evidence" value="ECO:0007669"/>
    <property type="project" value="UniProtKB-KW"/>
</dbReference>
<evidence type="ECO:0000256" key="8">
    <source>
        <dbReference type="ARBA" id="ARBA00023029"/>
    </source>
</evidence>
<evidence type="ECO:0000256" key="5">
    <source>
        <dbReference type="ARBA" id="ARBA00022741"/>
    </source>
</evidence>
<evidence type="ECO:0000256" key="2">
    <source>
        <dbReference type="ARBA" id="ARBA00001946"/>
    </source>
</evidence>
<feature type="domain" description="Type II DNA topoisomerase VI subunit A all-beta" evidence="13">
    <location>
        <begin position="144"/>
        <end position="188"/>
    </location>
</feature>
<accession>A0A1W1I9G6</accession>
<dbReference type="RefSeq" id="WP_080887723.1">
    <property type="nucleotide sequence ID" value="NZ_LT828648.1"/>
</dbReference>
<protein>
    <recommendedName>
        <fullName evidence="11">Type 2 DNA topoisomerase 6 subunit A</fullName>
        <ecNumber evidence="11">5.6.2.2</ecNumber>
    </recommendedName>
    <alternativeName>
        <fullName evidence="11">Type II DNA topoisomerase VI subunit A</fullName>
    </alternativeName>
</protein>
<dbReference type="Proteomes" id="UP000192042">
    <property type="component" value="Chromosome I"/>
</dbReference>
<feature type="binding site" evidence="11">
    <location>
        <position position="197"/>
    </location>
    <ligand>
        <name>Mg(2+)</name>
        <dbReference type="ChEBI" id="CHEBI:18420"/>
    </ligand>
</feature>
<evidence type="ECO:0000256" key="3">
    <source>
        <dbReference type="ARBA" id="ARBA00006559"/>
    </source>
</evidence>
<name>A0A1W1I9G6_9BACT</name>
<keyword evidence="4 11" id="KW-0479">Metal-binding</keyword>
<dbReference type="InterPro" id="IPR013049">
    <property type="entry name" value="Spo11/TopoVI_A_N"/>
</dbReference>
<dbReference type="InterPro" id="IPR036078">
    <property type="entry name" value="Spo11/TopoVI_A_sf"/>
</dbReference>
<evidence type="ECO:0000256" key="4">
    <source>
        <dbReference type="ARBA" id="ARBA00022723"/>
    </source>
</evidence>
<keyword evidence="10 11" id="KW-0413">Isomerase</keyword>
<keyword evidence="7 11" id="KW-0460">Magnesium</keyword>
<evidence type="ECO:0000313" key="16">
    <source>
        <dbReference type="Proteomes" id="UP000192042"/>
    </source>
</evidence>
<comment type="function">
    <text evidence="11">Relaxes both positive and negative superturns and exhibits a strong decatenase activity.</text>
</comment>
<dbReference type="NCBIfam" id="NF003333">
    <property type="entry name" value="PRK04342.1-2"/>
    <property type="match status" value="1"/>
</dbReference>
<dbReference type="GO" id="GO:0003677">
    <property type="term" value="F:DNA binding"/>
    <property type="evidence" value="ECO:0007669"/>
    <property type="project" value="UniProtKB-UniRule"/>
</dbReference>
<comment type="subunit">
    <text evidence="11">Homodimer. Heterotetramer of two Top6A and two Top6B chains.</text>
</comment>
<keyword evidence="8 11" id="KW-0799">Topoisomerase</keyword>
<keyword evidence="16" id="KW-1185">Reference proteome</keyword>
<evidence type="ECO:0000259" key="14">
    <source>
        <dbReference type="Pfam" id="PF21180"/>
    </source>
</evidence>
<dbReference type="PRINTS" id="PR01550">
    <property type="entry name" value="TOP6AFAMILY"/>
</dbReference>
<dbReference type="GO" id="GO:0005694">
    <property type="term" value="C:chromosome"/>
    <property type="evidence" value="ECO:0007669"/>
    <property type="project" value="InterPro"/>
</dbReference>
<evidence type="ECO:0000313" key="15">
    <source>
        <dbReference type="EMBL" id="SLM49519.1"/>
    </source>
</evidence>
<dbReference type="STRING" id="1325564.NSJP_3352"/>
<feature type="domain" description="Spo11/DNA topoisomerase VI subunit A N-terminal" evidence="12">
    <location>
        <begin position="72"/>
        <end position="141"/>
    </location>
</feature>
<keyword evidence="6 11" id="KW-0067">ATP-binding</keyword>
<evidence type="ECO:0000256" key="10">
    <source>
        <dbReference type="ARBA" id="ARBA00023235"/>
    </source>
</evidence>
<dbReference type="AlphaFoldDB" id="A0A1W1I9G6"/>
<dbReference type="EMBL" id="LT828648">
    <property type="protein sequence ID" value="SLM49519.1"/>
    <property type="molecule type" value="Genomic_DNA"/>
</dbReference>
<dbReference type="PANTHER" id="PTHR10848:SF0">
    <property type="entry name" value="MEIOTIC RECOMBINATION PROTEIN SPO11"/>
    <property type="match status" value="1"/>
</dbReference>
<dbReference type="Gene3D" id="3.40.1360.10">
    <property type="match status" value="1"/>
</dbReference>
<dbReference type="GO" id="GO:0000287">
    <property type="term" value="F:magnesium ion binding"/>
    <property type="evidence" value="ECO:0007669"/>
    <property type="project" value="UniProtKB-UniRule"/>
</dbReference>
<feature type="active site" description="O-(5'-phospho-DNA)-tyrosine intermediate" evidence="11">
    <location>
        <position position="101"/>
    </location>
</feature>
<dbReference type="KEGG" id="nja:NSJP_3352"/>
<keyword evidence="9 11" id="KW-0238">DNA-binding</keyword>
<dbReference type="GO" id="GO:0006260">
    <property type="term" value="P:DNA replication"/>
    <property type="evidence" value="ECO:0007669"/>
    <property type="project" value="UniProtKB-UniRule"/>
</dbReference>
<dbReference type="InterPro" id="IPR004085">
    <property type="entry name" value="TopoVI_A"/>
</dbReference>
<dbReference type="Pfam" id="PF20768">
    <property type="entry name" value="Topo_VI_alpha"/>
    <property type="match status" value="1"/>
</dbReference>
<dbReference type="InterPro" id="IPR036388">
    <property type="entry name" value="WH-like_DNA-bd_sf"/>
</dbReference>
<dbReference type="InterPro" id="IPR002815">
    <property type="entry name" value="Spo11/TopoVI_A"/>
</dbReference>
<feature type="binding site" evidence="11">
    <location>
        <position position="249"/>
    </location>
    <ligand>
        <name>Mg(2+)</name>
        <dbReference type="ChEBI" id="CHEBI:18420"/>
    </ligand>
</feature>
<organism evidence="15 16">
    <name type="scientific">Nitrospira japonica</name>
    <dbReference type="NCBI Taxonomy" id="1325564"/>
    <lineage>
        <taxon>Bacteria</taxon>
        <taxon>Pseudomonadati</taxon>
        <taxon>Nitrospirota</taxon>
        <taxon>Nitrospiria</taxon>
        <taxon>Nitrospirales</taxon>
        <taxon>Nitrospiraceae</taxon>
        <taxon>Nitrospira</taxon>
    </lineage>
</organism>
<dbReference type="HAMAP" id="MF_00132">
    <property type="entry name" value="Top6A"/>
    <property type="match status" value="1"/>
</dbReference>
<comment type="similarity">
    <text evidence="3 11">Belongs to the TOP6A family.</text>
</comment>
<sequence>MAAESKKKTTVVGRKLIGLADVVIGAAERSKDPTFSIPIRALSNVSFNPRKGLIEMGDKKQARSFFNVGMAKKFMQTVLVADALSELQRADLTTSLREIYYRTKHTIKDSHENTFDTQDESDPVIEDLEVSLAALREELHVRAENSGSIVGPVVFGDDGDRVDCSKLGKGGYSVPSIVEPEYLEIRRCTADFVLLVEKGTQWNRLSEDKFWRRYNCVLLTGNGQPPRGVRRLTRRLHEEYKLPVYVLVDNDPWGYYIYSVVKQGSINLAFESQRMAIPKAKFMGLSSADPERYELPRNVGIKLNEKDIARAKELMNYQWFQKPAWQAEIKRMLSSGLKYELDALANKDFQYLTKKYLPRKLKEKDWLD</sequence>
<dbReference type="Pfam" id="PF21180">
    <property type="entry name" value="TOP6A-Spo11_Toprim"/>
    <property type="match status" value="1"/>
</dbReference>
<dbReference type="InterPro" id="IPR049333">
    <property type="entry name" value="Topo_VI_alpha"/>
</dbReference>
<dbReference type="GO" id="GO:0006265">
    <property type="term" value="P:DNA topological change"/>
    <property type="evidence" value="ECO:0007669"/>
    <property type="project" value="UniProtKB-UniRule"/>
</dbReference>
<dbReference type="OrthoDB" id="9765691at2"/>
<keyword evidence="5 11" id="KW-0547">Nucleotide-binding</keyword>
<dbReference type="InterPro" id="IPR034136">
    <property type="entry name" value="TOPRIM_Topo6A/Spo11"/>
</dbReference>
<dbReference type="Pfam" id="PF04406">
    <property type="entry name" value="TP6A_N"/>
    <property type="match status" value="1"/>
</dbReference>